<proteinExistence type="predicted"/>
<sequence length="284" mass="31444">MQNSYNFAFLDEGSKREIRRAILKAVAIPGYQVPFASREMPIGRGWGTGGLQVTLSCIGPADVLKVIDQGSDASVNAVSIRTLVQQTTGVATTTSTQEATLIQSRHRIPERPLTRDQLMVLQVPTPEPLRTYEPRETVTRRLHAEAEYTGAYLELFEQIVRYGTTTTGADHPVMVNGRYVMAPSPIPRYDNGRLDNADNLFLFGAGREKKIYAVPPHTKVESLAFDDYPFVREDFEGKRCCVCGATGVFMTQTVDPATGETAWQCSDTDYCSNHVAHHREGGRA</sequence>
<dbReference type="SFLD" id="SFLDG01115">
    <property type="entry name" value="Phosphonate_metabolism_(PhnJ)"/>
    <property type="match status" value="1"/>
</dbReference>
<dbReference type="Proteomes" id="UP000260943">
    <property type="component" value="Unassembled WGS sequence"/>
</dbReference>
<dbReference type="GO" id="GO:0051539">
    <property type="term" value="F:4 iron, 4 sulfur cluster binding"/>
    <property type="evidence" value="ECO:0007669"/>
    <property type="project" value="InterPro"/>
</dbReference>
<reference evidence="1 2" key="1">
    <citation type="submission" date="2018-08" db="EMBL/GenBank/DDBJ databases">
        <title>A genome reference for cultivated species of the human gut microbiota.</title>
        <authorList>
            <person name="Zou Y."/>
            <person name="Xue W."/>
            <person name="Luo G."/>
        </authorList>
    </citation>
    <scope>NUCLEOTIDE SEQUENCE [LARGE SCALE GENOMIC DNA]</scope>
    <source>
        <strain evidence="1 2">TF08-14</strain>
    </source>
</reference>
<dbReference type="InterPro" id="IPR010306">
    <property type="entry name" value="PhnJ"/>
</dbReference>
<evidence type="ECO:0000313" key="1">
    <source>
        <dbReference type="EMBL" id="RGL11209.1"/>
    </source>
</evidence>
<dbReference type="SFLD" id="SFLDF00379">
    <property type="entry name" value="Phosphonate_metabolism_(PhnJ)"/>
    <property type="match status" value="1"/>
</dbReference>
<dbReference type="Pfam" id="PF06007">
    <property type="entry name" value="PhnJ"/>
    <property type="match status" value="1"/>
</dbReference>
<dbReference type="SFLD" id="SFLDS00033">
    <property type="entry name" value="Radical_SAM_Phosphonate_Metabo"/>
    <property type="match status" value="1"/>
</dbReference>
<name>A0A3E4QVE7_9ACTN</name>
<gene>
    <name evidence="1" type="ORF">DXC81_03600</name>
</gene>
<protein>
    <submittedName>
        <fullName evidence="1">Carbon-phosphorus lyase complex subunit PhnJ</fullName>
    </submittedName>
</protein>
<dbReference type="RefSeq" id="WP_117679219.1">
    <property type="nucleotide sequence ID" value="NZ_CAJJKC010000007.1"/>
</dbReference>
<evidence type="ECO:0000313" key="2">
    <source>
        <dbReference type="Proteomes" id="UP000260943"/>
    </source>
</evidence>
<dbReference type="AlphaFoldDB" id="A0A3E4QVE7"/>
<dbReference type="GO" id="GO:0019700">
    <property type="term" value="P:organic phosphonate catabolic process"/>
    <property type="evidence" value="ECO:0007669"/>
    <property type="project" value="InterPro"/>
</dbReference>
<dbReference type="GO" id="GO:0016829">
    <property type="term" value="F:lyase activity"/>
    <property type="evidence" value="ECO:0007669"/>
    <property type="project" value="UniProtKB-KW"/>
</dbReference>
<organism evidence="1 2">
    <name type="scientific">Collinsella tanakaei</name>
    <dbReference type="NCBI Taxonomy" id="626935"/>
    <lineage>
        <taxon>Bacteria</taxon>
        <taxon>Bacillati</taxon>
        <taxon>Actinomycetota</taxon>
        <taxon>Coriobacteriia</taxon>
        <taxon>Coriobacteriales</taxon>
        <taxon>Coriobacteriaceae</taxon>
        <taxon>Collinsella</taxon>
    </lineage>
</organism>
<accession>A0A3E4QVE7</accession>
<dbReference type="EMBL" id="QSRJ01000003">
    <property type="protein sequence ID" value="RGL11209.1"/>
    <property type="molecule type" value="Genomic_DNA"/>
</dbReference>
<comment type="caution">
    <text evidence="1">The sequence shown here is derived from an EMBL/GenBank/DDBJ whole genome shotgun (WGS) entry which is preliminary data.</text>
</comment>
<dbReference type="PIRSF" id="PIRSF011468">
    <property type="entry name" value="PhnJ"/>
    <property type="match status" value="1"/>
</dbReference>
<keyword evidence="1" id="KW-0456">Lyase</keyword>